<evidence type="ECO:0000313" key="4">
    <source>
        <dbReference type="Proteomes" id="UP000198868"/>
    </source>
</evidence>
<evidence type="ECO:0000256" key="1">
    <source>
        <dbReference type="SAM" id="Phobius"/>
    </source>
</evidence>
<protein>
    <submittedName>
        <fullName evidence="2">Uncharacterized protein</fullName>
    </submittedName>
</protein>
<reference evidence="4 5" key="1">
    <citation type="submission" date="2015-12" db="EMBL/GenBank/DDBJ databases">
        <authorList>
            <person name="Andreevskaya M."/>
        </authorList>
    </citation>
    <scope>NUCLEOTIDE SEQUENCE [LARGE SCALE GENOMIC DNA]</scope>
    <source>
        <strain evidence="3 5">KSL4-2</strain>
        <strain evidence="2 4">PL111</strain>
    </source>
</reference>
<keyword evidence="5" id="KW-1185">Reference proteome</keyword>
<evidence type="ECO:0000313" key="2">
    <source>
        <dbReference type="EMBL" id="CUW11556.1"/>
    </source>
</evidence>
<organism evidence="2 4">
    <name type="scientific">Leuconostoc inhae</name>
    <dbReference type="NCBI Taxonomy" id="178001"/>
    <lineage>
        <taxon>Bacteria</taxon>
        <taxon>Bacillati</taxon>
        <taxon>Bacillota</taxon>
        <taxon>Bacilli</taxon>
        <taxon>Lactobacillales</taxon>
        <taxon>Lactobacillaceae</taxon>
        <taxon>Leuconostoc</taxon>
    </lineage>
</organism>
<keyword evidence="1" id="KW-0472">Membrane</keyword>
<dbReference type="Proteomes" id="UP000199047">
    <property type="component" value="Unassembled WGS sequence"/>
</dbReference>
<gene>
    <name evidence="3" type="ORF">KSL4_1012</name>
    <name evidence="2" type="ORF">PL111_0250</name>
</gene>
<proteinExistence type="predicted"/>
<name>A0AAN2UGA9_9LACO</name>
<comment type="caution">
    <text evidence="2">The sequence shown here is derived from an EMBL/GenBank/DDBJ whole genome shotgun (WGS) entry which is preliminary data.</text>
</comment>
<dbReference type="EMBL" id="FBTU01000017">
    <property type="protein sequence ID" value="CUW11556.1"/>
    <property type="molecule type" value="Genomic_DNA"/>
</dbReference>
<dbReference type="Proteomes" id="UP000198868">
    <property type="component" value="Unassembled WGS sequence"/>
</dbReference>
<feature type="transmembrane region" description="Helical" evidence="1">
    <location>
        <begin position="17"/>
        <end position="34"/>
    </location>
</feature>
<keyword evidence="1" id="KW-1133">Transmembrane helix</keyword>
<dbReference type="EMBL" id="FBTB01000017">
    <property type="protein sequence ID" value="CUW13255.1"/>
    <property type="molecule type" value="Genomic_DNA"/>
</dbReference>
<evidence type="ECO:0000313" key="5">
    <source>
        <dbReference type="Proteomes" id="UP000199047"/>
    </source>
</evidence>
<sequence>MVVQACDDKLEDISCGFLWLILTMTIKVSAAFFVRKIWLK</sequence>
<keyword evidence="1" id="KW-0812">Transmembrane</keyword>
<evidence type="ECO:0000313" key="3">
    <source>
        <dbReference type="EMBL" id="CUW13255.1"/>
    </source>
</evidence>
<dbReference type="AlphaFoldDB" id="A0AAN2UGA9"/>
<accession>A0AAN2UGA9</accession>